<dbReference type="GeneID" id="24437608"/>
<dbReference type="RefSeq" id="XP_012651491.1">
    <property type="nucleotide sequence ID" value="XM_012796037.1"/>
</dbReference>
<feature type="compositionally biased region" description="Acidic residues" evidence="1">
    <location>
        <begin position="15"/>
        <end position="47"/>
    </location>
</feature>
<evidence type="ECO:0000313" key="3">
    <source>
        <dbReference type="Proteomes" id="UP000009168"/>
    </source>
</evidence>
<dbReference type="EMBL" id="GG662820">
    <property type="protein sequence ID" value="EWS75973.1"/>
    <property type="molecule type" value="Genomic_DNA"/>
</dbReference>
<keyword evidence="3" id="KW-1185">Reference proteome</keyword>
<evidence type="ECO:0000313" key="2">
    <source>
        <dbReference type="EMBL" id="EWS75973.1"/>
    </source>
</evidence>
<dbReference type="InParanoid" id="W7XGA8"/>
<feature type="region of interest" description="Disordered" evidence="1">
    <location>
        <begin position="299"/>
        <end position="325"/>
    </location>
</feature>
<gene>
    <name evidence="2" type="ORF">TTHERM_000158389</name>
</gene>
<proteinExistence type="predicted"/>
<dbReference type="AlphaFoldDB" id="W7XGA8"/>
<accession>W7XGA8</accession>
<dbReference type="KEGG" id="tet:TTHERM_000158389"/>
<organism evidence="2 3">
    <name type="scientific">Tetrahymena thermophila (strain SB210)</name>
    <dbReference type="NCBI Taxonomy" id="312017"/>
    <lineage>
        <taxon>Eukaryota</taxon>
        <taxon>Sar</taxon>
        <taxon>Alveolata</taxon>
        <taxon>Ciliophora</taxon>
        <taxon>Intramacronucleata</taxon>
        <taxon>Oligohymenophorea</taxon>
        <taxon>Hymenostomatida</taxon>
        <taxon>Tetrahymenina</taxon>
        <taxon>Tetrahymenidae</taxon>
        <taxon>Tetrahymena</taxon>
    </lineage>
</organism>
<dbReference type="Proteomes" id="UP000009168">
    <property type="component" value="Unassembled WGS sequence"/>
</dbReference>
<sequence>MSSAADLSEQASDRDLEEDDADKTENQNDNDEDQEKNDDDDDNEEINQEVTGQKRVTFKDNQPDTIKQVQMEVNDISKGIDSFLMNLHKLPQNQYNDRNSQFRSQLQQSQQGPIYPNYSQLMQTEKAYQRDLLPQLQDNLNQYKQEHNKFFYSKQDMASGRQIQNNQEKYVSRNRDIPSQVINDKSYSQMNTSKYNYYGQYRHQSDRFGLPSQNNLRLSHSQQPQNINQSTYQQYQQQQQQQYSLSKRSTINDLNYQNTSQRNVEQQQKQQNGSSYNFSRNIEDINSQVGQLAKSIYQDTPTNRQNPSQYIPSYQNSLSKPPQNQQRNFEYDSINQRQDYSNYQSINIAKQKDELGEYSNKSSNQNSFNFSKNQTVRDLYKYRPKRVIDESELYGEIQQTFIPNKTSVLRSNY</sequence>
<feature type="region of interest" description="Disordered" evidence="1">
    <location>
        <begin position="1"/>
        <end position="63"/>
    </location>
</feature>
<evidence type="ECO:0000256" key="1">
    <source>
        <dbReference type="SAM" id="MobiDB-lite"/>
    </source>
</evidence>
<reference evidence="3" key="1">
    <citation type="journal article" date="2006" name="PLoS Biol.">
        <title>Macronuclear genome sequence of the ciliate Tetrahymena thermophila, a model eukaryote.</title>
        <authorList>
            <person name="Eisen J.A."/>
            <person name="Coyne R.S."/>
            <person name="Wu M."/>
            <person name="Wu D."/>
            <person name="Thiagarajan M."/>
            <person name="Wortman J.R."/>
            <person name="Badger J.H."/>
            <person name="Ren Q."/>
            <person name="Amedeo P."/>
            <person name="Jones K.M."/>
            <person name="Tallon L.J."/>
            <person name="Delcher A.L."/>
            <person name="Salzberg S.L."/>
            <person name="Silva J.C."/>
            <person name="Haas B.J."/>
            <person name="Majoros W.H."/>
            <person name="Farzad M."/>
            <person name="Carlton J.M."/>
            <person name="Smith R.K. Jr."/>
            <person name="Garg J."/>
            <person name="Pearlman R.E."/>
            <person name="Karrer K.M."/>
            <person name="Sun L."/>
            <person name="Manning G."/>
            <person name="Elde N.C."/>
            <person name="Turkewitz A.P."/>
            <person name="Asai D.J."/>
            <person name="Wilkes D.E."/>
            <person name="Wang Y."/>
            <person name="Cai H."/>
            <person name="Collins K."/>
            <person name="Stewart B.A."/>
            <person name="Lee S.R."/>
            <person name="Wilamowska K."/>
            <person name="Weinberg Z."/>
            <person name="Ruzzo W.L."/>
            <person name="Wloga D."/>
            <person name="Gaertig J."/>
            <person name="Frankel J."/>
            <person name="Tsao C.-C."/>
            <person name="Gorovsky M.A."/>
            <person name="Keeling P.J."/>
            <person name="Waller R.F."/>
            <person name="Patron N.J."/>
            <person name="Cherry J.M."/>
            <person name="Stover N.A."/>
            <person name="Krieger C.J."/>
            <person name="del Toro C."/>
            <person name="Ryder H.F."/>
            <person name="Williamson S.C."/>
            <person name="Barbeau R.A."/>
            <person name="Hamilton E.P."/>
            <person name="Orias E."/>
        </authorList>
    </citation>
    <scope>NUCLEOTIDE SEQUENCE [LARGE SCALE GENOMIC DNA]</scope>
    <source>
        <strain evidence="3">SB210</strain>
    </source>
</reference>
<name>W7XGA8_TETTS</name>
<protein>
    <submittedName>
        <fullName evidence="2">Uncharacterized protein</fullName>
    </submittedName>
</protein>